<comment type="caution">
    <text evidence="1">The sequence shown here is derived from an EMBL/GenBank/DDBJ whole genome shotgun (WGS) entry which is preliminary data.</text>
</comment>
<name>A0ABR4YMQ2_9BACT</name>
<evidence type="ECO:0008006" key="3">
    <source>
        <dbReference type="Google" id="ProtNLM"/>
    </source>
</evidence>
<dbReference type="InterPro" id="IPR012349">
    <property type="entry name" value="Split_barrel_FMN-bd"/>
</dbReference>
<accession>A0ABR4YMQ2</accession>
<evidence type="ECO:0000313" key="2">
    <source>
        <dbReference type="Proteomes" id="UP000030889"/>
    </source>
</evidence>
<dbReference type="EMBL" id="JRGF01000001">
    <property type="protein sequence ID" value="KHE43023.1"/>
    <property type="molecule type" value="Genomic_DNA"/>
</dbReference>
<dbReference type="SUPFAM" id="SSF50475">
    <property type="entry name" value="FMN-binding split barrel"/>
    <property type="match status" value="1"/>
</dbReference>
<dbReference type="Gene3D" id="2.30.110.10">
    <property type="entry name" value="Electron Transport, Fmn-binding Protein, Chain A"/>
    <property type="match status" value="1"/>
</dbReference>
<keyword evidence="2" id="KW-1185">Reference proteome</keyword>
<proteinExistence type="predicted"/>
<organism evidence="1 2">
    <name type="scientific">Alistipes inops</name>
    <dbReference type="NCBI Taxonomy" id="1501391"/>
    <lineage>
        <taxon>Bacteria</taxon>
        <taxon>Pseudomonadati</taxon>
        <taxon>Bacteroidota</taxon>
        <taxon>Bacteroidia</taxon>
        <taxon>Bacteroidales</taxon>
        <taxon>Rikenellaceae</taxon>
        <taxon>Alistipes</taxon>
    </lineage>
</organism>
<protein>
    <recommendedName>
        <fullName evidence="3">Pyridoxamine 5'-phosphate oxidase putative domain-containing protein</fullName>
    </recommendedName>
</protein>
<evidence type="ECO:0000313" key="1">
    <source>
        <dbReference type="EMBL" id="KHE43023.1"/>
    </source>
</evidence>
<dbReference type="Proteomes" id="UP000030889">
    <property type="component" value="Unassembled WGS sequence"/>
</dbReference>
<sequence>MVKFIGRHHVMTIASAATECGPYCANLFYAYIPERNLFVFTSDDRTRHYREMYLNGRVAATIVLETRTVGQVQGLQILGRAALAEGEVAGEARSAYLRRFPYAVVADLTLWTMRPTSMKFTDNRLGFGKKLLWHE</sequence>
<reference evidence="1 2" key="1">
    <citation type="submission" date="2014-09" db="EMBL/GenBank/DDBJ databases">
        <title>Alistipes sp. 627, sp. nov., a novel member of the family Rikenellaceae isolated from human faeces.</title>
        <authorList>
            <person name="Shkoporov A.N."/>
            <person name="Chaplin A.V."/>
            <person name="Motuzova O.V."/>
            <person name="Kafarskaia L.I."/>
            <person name="Khokhlova E.V."/>
            <person name="Efimov B.A."/>
        </authorList>
    </citation>
    <scope>NUCLEOTIDE SEQUENCE [LARGE SCALE GENOMIC DNA]</scope>
    <source>
        <strain evidence="1 2">627</strain>
    </source>
</reference>
<gene>
    <name evidence="1" type="ORF">LG35_00770</name>
</gene>